<protein>
    <submittedName>
        <fullName evidence="1">Predicted protein</fullName>
    </submittedName>
</protein>
<dbReference type="AlphaFoldDB" id="D7KUC2"/>
<accession>D7KUC2</accession>
<dbReference type="EMBL" id="GL348714">
    <property type="protein sequence ID" value="EFH64795.1"/>
    <property type="molecule type" value="Genomic_DNA"/>
</dbReference>
<proteinExistence type="predicted"/>
<reference evidence="2" key="1">
    <citation type="journal article" date="2011" name="Nat. Genet.">
        <title>The Arabidopsis lyrata genome sequence and the basis of rapid genome size change.</title>
        <authorList>
            <person name="Hu T.T."/>
            <person name="Pattyn P."/>
            <person name="Bakker E.G."/>
            <person name="Cao J."/>
            <person name="Cheng J.-F."/>
            <person name="Clark R.M."/>
            <person name="Fahlgren N."/>
            <person name="Fawcett J.A."/>
            <person name="Grimwood J."/>
            <person name="Gundlach H."/>
            <person name="Haberer G."/>
            <person name="Hollister J.D."/>
            <person name="Ossowski S."/>
            <person name="Ottilar R.P."/>
            <person name="Salamov A.A."/>
            <person name="Schneeberger K."/>
            <person name="Spannagl M."/>
            <person name="Wang X."/>
            <person name="Yang L."/>
            <person name="Nasrallah M.E."/>
            <person name="Bergelson J."/>
            <person name="Carrington J.C."/>
            <person name="Gaut B.S."/>
            <person name="Schmutz J."/>
            <person name="Mayer K.F.X."/>
            <person name="Van de Peer Y."/>
            <person name="Grigoriev I.V."/>
            <person name="Nordborg M."/>
            <person name="Weigel D."/>
            <person name="Guo Y.-L."/>
        </authorList>
    </citation>
    <scope>NUCLEOTIDE SEQUENCE [LARGE SCALE GENOMIC DNA]</scope>
    <source>
        <strain evidence="2">cv. MN47</strain>
    </source>
</reference>
<dbReference type="HOGENOM" id="CLU_2981745_0_0_1"/>
<sequence length="58" mass="6858">MRPKQTQIYRTKKRERYSQTEAKLFLDLHASLQTNQTQKSHITGVSLKEGTLRFPEHT</sequence>
<gene>
    <name evidence="1" type="ORF">ARALYDRAFT_894361</name>
</gene>
<keyword evidence="2" id="KW-1185">Reference proteome</keyword>
<organism evidence="2">
    <name type="scientific">Arabidopsis lyrata subsp. lyrata</name>
    <name type="common">Lyre-leaved rock-cress</name>
    <dbReference type="NCBI Taxonomy" id="81972"/>
    <lineage>
        <taxon>Eukaryota</taxon>
        <taxon>Viridiplantae</taxon>
        <taxon>Streptophyta</taxon>
        <taxon>Embryophyta</taxon>
        <taxon>Tracheophyta</taxon>
        <taxon>Spermatophyta</taxon>
        <taxon>Magnoliopsida</taxon>
        <taxon>eudicotyledons</taxon>
        <taxon>Gunneridae</taxon>
        <taxon>Pentapetalae</taxon>
        <taxon>rosids</taxon>
        <taxon>malvids</taxon>
        <taxon>Brassicales</taxon>
        <taxon>Brassicaceae</taxon>
        <taxon>Camelineae</taxon>
        <taxon>Arabidopsis</taxon>
    </lineage>
</organism>
<evidence type="ECO:0000313" key="1">
    <source>
        <dbReference type="EMBL" id="EFH64795.1"/>
    </source>
</evidence>
<dbReference type="Gramene" id="scaffold_201435.1">
    <property type="protein sequence ID" value="scaffold_201435.1"/>
    <property type="gene ID" value="scaffold_201435.1"/>
</dbReference>
<name>D7KUC2_ARALL</name>
<evidence type="ECO:0000313" key="2">
    <source>
        <dbReference type="Proteomes" id="UP000008694"/>
    </source>
</evidence>
<dbReference type="Proteomes" id="UP000008694">
    <property type="component" value="Unassembled WGS sequence"/>
</dbReference>